<gene>
    <name evidence="5" type="ORF">HMPREF1624_02622</name>
</gene>
<sequence length="759" mass="79744">MFAAMAPSPHNPPLAVQSPPSTAFSPAPVASAYSGSSGSIGGSGSNGSTPISPASPMSSHDSPKPSTATSTSSSSSTSVAPKPQLAIKPMAPTPAAAVRPLQMQIAANAPTGNAIPTASAASPAPQSPAPVQSPAAIAGKPPMSITSKQWVIPPRPKPGRKPATDTPPTKRKAQNRAAQRAFRERRAARVGELEDLLEDQKNEHDRAELESQNKIRTLESEIQVLRSRCQILENLLEKEKAINQAWANKERQASHSSARSNSMHRANSIQPQKTQHHPEQLQQQQQQQQQHQQSLNHIHSPAPQKPLHHDQQRGSTSSSISSVSGRRVSAQPFSISQIISPPDDEQLTCGNCNVNGSCACADEVMAATVSMDCGKCTLGTKCACLEESINALTGGGFSNISSELKRSHSSSSPTPMAPEEKRVRHFSDVDTNAETDFTHMVPRSKATGAGGPVRTPLPSMQPRHLPQPQLHQQQPQQQQQNPQAAPRFEIPLKERCGFCSDGTYCVCADSMPGVTMTGSLAISAGTVVAQQKTPPPSENDLPPIAMPLEVTPTGAIKLSSMAAFRRQQQQQLQQKQQESKLVPPTAAALSSDTTRSKCGPAGPGTCAQCLSDPVSGLFCRSLAANFERQGASAGAGDGCCGGGGSGSGCCKDKKGAPAAPGGASSSTSTSTVVGPSGNVLAADAVKTSISLSCADAYKTLSSHRHFDEATDEISTWLPKLRAAPRHDPNAPAQRHPMEVEAASIMSVLKGFDVRFGKEP</sequence>
<reference evidence="6" key="1">
    <citation type="journal article" date="2014" name="Genome Announc.">
        <title>Genome sequence of the pathogenic fungus Sporothrix schenckii (ATCC 58251).</title>
        <authorList>
            <person name="Cuomo C.A."/>
            <person name="Rodriguez-Del Valle N."/>
            <person name="Perez-Sanchez L."/>
            <person name="Abouelleil A."/>
            <person name="Goldberg J."/>
            <person name="Young S."/>
            <person name="Zeng Q."/>
            <person name="Birren B.W."/>
        </authorList>
    </citation>
    <scope>NUCLEOTIDE SEQUENCE [LARGE SCALE GENOMIC DNA]</scope>
    <source>
        <strain evidence="6">ATCC 58251 / de Perez 2211183</strain>
    </source>
</reference>
<feature type="region of interest" description="Disordered" evidence="3">
    <location>
        <begin position="1"/>
        <end position="93"/>
    </location>
</feature>
<feature type="compositionally biased region" description="Low complexity" evidence="3">
    <location>
        <begin position="280"/>
        <end position="293"/>
    </location>
</feature>
<feature type="compositionally biased region" description="Low complexity" evidence="3">
    <location>
        <begin position="567"/>
        <end position="576"/>
    </location>
</feature>
<evidence type="ECO:0000256" key="1">
    <source>
        <dbReference type="ARBA" id="ARBA00004123"/>
    </source>
</evidence>
<evidence type="ECO:0000256" key="3">
    <source>
        <dbReference type="SAM" id="MobiDB-lite"/>
    </source>
</evidence>
<dbReference type="GO" id="GO:0001228">
    <property type="term" value="F:DNA-binding transcription activator activity, RNA polymerase II-specific"/>
    <property type="evidence" value="ECO:0007669"/>
    <property type="project" value="TreeGrafter"/>
</dbReference>
<dbReference type="GO" id="GO:0000976">
    <property type="term" value="F:transcription cis-regulatory region binding"/>
    <property type="evidence" value="ECO:0007669"/>
    <property type="project" value="InterPro"/>
</dbReference>
<feature type="region of interest" description="Disordered" evidence="3">
    <location>
        <begin position="247"/>
        <end position="327"/>
    </location>
</feature>
<dbReference type="GO" id="GO:0090575">
    <property type="term" value="C:RNA polymerase II transcription regulator complex"/>
    <property type="evidence" value="ECO:0007669"/>
    <property type="project" value="TreeGrafter"/>
</dbReference>
<feature type="compositionally biased region" description="Basic and acidic residues" evidence="3">
    <location>
        <begin position="418"/>
        <end position="428"/>
    </location>
</feature>
<organism evidence="5 6">
    <name type="scientific">Sporothrix schenckii (strain ATCC 58251 / de Perez 2211183)</name>
    <name type="common">Rose-picker's disease fungus</name>
    <dbReference type="NCBI Taxonomy" id="1391915"/>
    <lineage>
        <taxon>Eukaryota</taxon>
        <taxon>Fungi</taxon>
        <taxon>Dikarya</taxon>
        <taxon>Ascomycota</taxon>
        <taxon>Pezizomycotina</taxon>
        <taxon>Sordariomycetes</taxon>
        <taxon>Sordariomycetidae</taxon>
        <taxon>Ophiostomatales</taxon>
        <taxon>Ophiostomataceae</taxon>
        <taxon>Sporothrix</taxon>
    </lineage>
</organism>
<dbReference type="SMART" id="SM00338">
    <property type="entry name" value="BRLZ"/>
    <property type="match status" value="1"/>
</dbReference>
<dbReference type="InterPro" id="IPR046347">
    <property type="entry name" value="bZIP_sf"/>
</dbReference>
<feature type="region of interest" description="Disordered" evidence="3">
    <location>
        <begin position="402"/>
        <end position="484"/>
    </location>
</feature>
<dbReference type="AlphaFoldDB" id="U7Q3W8"/>
<feature type="compositionally biased region" description="Low complexity" evidence="3">
    <location>
        <begin position="461"/>
        <end position="484"/>
    </location>
</feature>
<dbReference type="HOGENOM" id="CLU_014054_0_0_1"/>
<dbReference type="STRING" id="1391915.U7Q3W8"/>
<feature type="region of interest" description="Disordered" evidence="3">
    <location>
        <begin position="112"/>
        <end position="187"/>
    </location>
</feature>
<comment type="subcellular location">
    <subcellularLocation>
        <location evidence="1">Nucleus</location>
    </subcellularLocation>
</comment>
<feature type="region of interest" description="Disordered" evidence="3">
    <location>
        <begin position="652"/>
        <end position="675"/>
    </location>
</feature>
<evidence type="ECO:0000313" key="6">
    <source>
        <dbReference type="Proteomes" id="UP000018087"/>
    </source>
</evidence>
<feature type="compositionally biased region" description="Low complexity" evidence="3">
    <location>
        <begin position="313"/>
        <end position="327"/>
    </location>
</feature>
<dbReference type="InterPro" id="IPR018287">
    <property type="entry name" value="Hap4_TF_heteromerisation"/>
</dbReference>
<dbReference type="Pfam" id="PF10297">
    <property type="entry name" value="Hap4_Hap_bind"/>
    <property type="match status" value="1"/>
</dbReference>
<proteinExistence type="predicted"/>
<feature type="compositionally biased region" description="Low complexity" evidence="3">
    <location>
        <begin position="64"/>
        <end position="83"/>
    </location>
</feature>
<dbReference type="PANTHER" id="PTHR40621">
    <property type="entry name" value="TRANSCRIPTION FACTOR KAPC-RELATED"/>
    <property type="match status" value="1"/>
</dbReference>
<dbReference type="eggNOG" id="ENOG502QUE5">
    <property type="taxonomic scope" value="Eukaryota"/>
</dbReference>
<dbReference type="InterPro" id="IPR004827">
    <property type="entry name" value="bZIP"/>
</dbReference>
<dbReference type="OrthoDB" id="5374328at2759"/>
<keyword evidence="2" id="KW-0539">Nucleus</keyword>
<dbReference type="PROSITE" id="PS00036">
    <property type="entry name" value="BZIP_BASIC"/>
    <property type="match status" value="1"/>
</dbReference>
<feature type="compositionally biased region" description="Polar residues" evidence="3">
    <location>
        <begin position="254"/>
        <end position="271"/>
    </location>
</feature>
<feature type="compositionally biased region" description="Low complexity" evidence="3">
    <location>
        <begin position="656"/>
        <end position="675"/>
    </location>
</feature>
<feature type="region of interest" description="Disordered" evidence="3">
    <location>
        <begin position="566"/>
        <end position="597"/>
    </location>
</feature>
<accession>U7Q3W8</accession>
<protein>
    <recommendedName>
        <fullName evidence="4">BZIP domain-containing protein</fullName>
    </recommendedName>
</protein>
<feature type="compositionally biased region" description="Low complexity" evidence="3">
    <location>
        <begin position="114"/>
        <end position="138"/>
    </location>
</feature>
<evidence type="ECO:0000259" key="4">
    <source>
        <dbReference type="PROSITE" id="PS00036"/>
    </source>
</evidence>
<dbReference type="InterPro" id="IPR050936">
    <property type="entry name" value="AP-1-like"/>
</dbReference>
<dbReference type="SUPFAM" id="SSF57959">
    <property type="entry name" value="Leucine zipper domain"/>
    <property type="match status" value="1"/>
</dbReference>
<dbReference type="EMBL" id="KI440843">
    <property type="protein sequence ID" value="ERT01376.1"/>
    <property type="molecule type" value="Genomic_DNA"/>
</dbReference>
<feature type="compositionally biased region" description="Low complexity" evidence="3">
    <location>
        <begin position="25"/>
        <end position="37"/>
    </location>
</feature>
<dbReference type="Proteomes" id="UP000018087">
    <property type="component" value="Unassembled WGS sequence"/>
</dbReference>
<evidence type="ECO:0000256" key="2">
    <source>
        <dbReference type="ARBA" id="ARBA00023242"/>
    </source>
</evidence>
<dbReference type="Gene3D" id="1.20.5.170">
    <property type="match status" value="1"/>
</dbReference>
<dbReference type="PANTHER" id="PTHR40621:SF7">
    <property type="entry name" value="BZIP DOMAIN-CONTAINING PROTEIN"/>
    <property type="match status" value="1"/>
</dbReference>
<feature type="domain" description="BZIP" evidence="4">
    <location>
        <begin position="170"/>
        <end position="185"/>
    </location>
</feature>
<name>U7Q3W8_SPOS1</name>
<evidence type="ECO:0000313" key="5">
    <source>
        <dbReference type="EMBL" id="ERT01376.1"/>
    </source>
</evidence>
<keyword evidence="6" id="KW-1185">Reference proteome</keyword>